<dbReference type="InterPro" id="IPR001613">
    <property type="entry name" value="Flavin_amine_oxidase"/>
</dbReference>
<dbReference type="PRINTS" id="PR00757">
    <property type="entry name" value="AMINEOXDASEF"/>
</dbReference>
<evidence type="ECO:0000313" key="7">
    <source>
        <dbReference type="EMBL" id="KAK2556507.1"/>
    </source>
</evidence>
<dbReference type="Proteomes" id="UP001249851">
    <property type="component" value="Unassembled WGS sequence"/>
</dbReference>
<sequence>MKLSPVVLFLSIITSTPSGKALVCEDESHPRFCKGHKSNCDESNVRRHCRKTCGVCDSEVILYCDVAIVGGGLSGLYMAESLLRLRKEDDVCVFERDERLGGRIYDHVFHQVPNVAVGLGAWRIDQAHKNMWHLLKRLKIPFSEWNFYSNPKTEARGTVSRDEQEIKRKSFPTLTRGKFKTMSSSEMLNYLFKPEHIAQIKNFATFETFQQHFLTPEGSRFYFDIFGYDGDLKGSPEGIVEYYNELNALTGNETRPLKGMSAFIEALAKSAEEHGARVYAGNEFKIVSIDSYLKGFSLKTPRYEIHAKKLVIATPPGSFKEMNGNVAQMIQSAPEYQSILARPAFKGAAVYHRAWWENFTCENDRLYPMERFLSNSGCLGWTVPHNGRGSRGEAVLHISYKDGECGEKWGEILKLPKEIVDQEIHRALEYKFQSFKPIPKPLSTIYQYWSEGAWYLQKPGSGVSMKQVTAWAKRPVAQMPIFVIGSAYHPYRGYTEGAIMSANNALKEGWQIPAPNFLHPQRNPPRKFSEMNWRGIR</sequence>
<comment type="cofactor">
    <cofactor evidence="1 4">
        <name>FAD</name>
        <dbReference type="ChEBI" id="CHEBI:57692"/>
    </cofactor>
</comment>
<feature type="domain" description="Amine oxidase" evidence="6">
    <location>
        <begin position="73"/>
        <end position="505"/>
    </location>
</feature>
<comment type="similarity">
    <text evidence="4">Belongs to the flavin monoamine oxidase family.</text>
</comment>
<evidence type="ECO:0000256" key="2">
    <source>
        <dbReference type="ARBA" id="ARBA00023002"/>
    </source>
</evidence>
<dbReference type="InterPro" id="IPR050281">
    <property type="entry name" value="Flavin_monoamine_oxidase"/>
</dbReference>
<comment type="caution">
    <text evidence="7">The sequence shown here is derived from an EMBL/GenBank/DDBJ whole genome shotgun (WGS) entry which is preliminary data.</text>
</comment>
<protein>
    <recommendedName>
        <fullName evidence="4">Amine oxidase</fullName>
        <ecNumber evidence="4">1.4.3.-</ecNumber>
    </recommendedName>
</protein>
<dbReference type="InterPro" id="IPR036188">
    <property type="entry name" value="FAD/NAD-bd_sf"/>
</dbReference>
<proteinExistence type="inferred from homology"/>
<accession>A0AAD9Q845</accession>
<name>A0AAD9Q845_ACRCE</name>
<dbReference type="GO" id="GO:0008131">
    <property type="term" value="F:primary methylamine oxidase activity"/>
    <property type="evidence" value="ECO:0007669"/>
    <property type="project" value="UniProtKB-ARBA"/>
</dbReference>
<dbReference type="AlphaFoldDB" id="A0AAD9Q845"/>
<dbReference type="PANTHER" id="PTHR10742">
    <property type="entry name" value="FLAVIN MONOAMINE OXIDASE"/>
    <property type="match status" value="1"/>
</dbReference>
<keyword evidence="2 4" id="KW-0560">Oxidoreductase</keyword>
<dbReference type="EC" id="1.4.3.-" evidence="4"/>
<feature type="chain" id="PRO_5042186210" description="Amine oxidase" evidence="5">
    <location>
        <begin position="22"/>
        <end position="537"/>
    </location>
</feature>
<feature type="binding site" evidence="3">
    <location>
        <position position="123"/>
    </location>
    <ligand>
        <name>substrate</name>
    </ligand>
</feature>
<evidence type="ECO:0000256" key="5">
    <source>
        <dbReference type="SAM" id="SignalP"/>
    </source>
</evidence>
<keyword evidence="5" id="KW-0732">Signal</keyword>
<dbReference type="PANTHER" id="PTHR10742:SF410">
    <property type="entry name" value="LYSINE-SPECIFIC HISTONE DEMETHYLASE 2"/>
    <property type="match status" value="1"/>
</dbReference>
<dbReference type="InterPro" id="IPR002937">
    <property type="entry name" value="Amino_oxidase"/>
</dbReference>
<dbReference type="Pfam" id="PF01593">
    <property type="entry name" value="Amino_oxidase"/>
    <property type="match status" value="1"/>
</dbReference>
<keyword evidence="4" id="KW-0274">FAD</keyword>
<feature type="signal peptide" evidence="5">
    <location>
        <begin position="1"/>
        <end position="21"/>
    </location>
</feature>
<organism evidence="7 8">
    <name type="scientific">Acropora cervicornis</name>
    <name type="common">Staghorn coral</name>
    <dbReference type="NCBI Taxonomy" id="6130"/>
    <lineage>
        <taxon>Eukaryota</taxon>
        <taxon>Metazoa</taxon>
        <taxon>Cnidaria</taxon>
        <taxon>Anthozoa</taxon>
        <taxon>Hexacorallia</taxon>
        <taxon>Scleractinia</taxon>
        <taxon>Astrocoeniina</taxon>
        <taxon>Acroporidae</taxon>
        <taxon>Acropora</taxon>
    </lineage>
</organism>
<evidence type="ECO:0000259" key="6">
    <source>
        <dbReference type="Pfam" id="PF01593"/>
    </source>
</evidence>
<dbReference type="Gene3D" id="3.50.50.60">
    <property type="entry name" value="FAD/NAD(P)-binding domain"/>
    <property type="match status" value="1"/>
</dbReference>
<evidence type="ECO:0000256" key="1">
    <source>
        <dbReference type="ARBA" id="ARBA00001974"/>
    </source>
</evidence>
<evidence type="ECO:0000256" key="4">
    <source>
        <dbReference type="RuleBase" id="RU362067"/>
    </source>
</evidence>
<dbReference type="SUPFAM" id="SSF51905">
    <property type="entry name" value="FAD/NAD(P)-binding domain"/>
    <property type="match status" value="1"/>
</dbReference>
<reference evidence="7" key="2">
    <citation type="journal article" date="2023" name="Science">
        <title>Genomic signatures of disease resistance in endangered staghorn corals.</title>
        <authorList>
            <person name="Vollmer S.V."/>
            <person name="Selwyn J.D."/>
            <person name="Despard B.A."/>
            <person name="Roesel C.L."/>
        </authorList>
    </citation>
    <scope>NUCLEOTIDE SEQUENCE</scope>
    <source>
        <strain evidence="7">K2</strain>
    </source>
</reference>
<feature type="binding site" evidence="3">
    <location>
        <position position="74"/>
    </location>
    <ligand>
        <name>FAD</name>
        <dbReference type="ChEBI" id="CHEBI:57692"/>
    </ligand>
</feature>
<keyword evidence="4" id="KW-0285">Flavoprotein</keyword>
<gene>
    <name evidence="7" type="ORF">P5673_021401</name>
</gene>
<dbReference type="EMBL" id="JARQWQ010000055">
    <property type="protein sequence ID" value="KAK2556507.1"/>
    <property type="molecule type" value="Genomic_DNA"/>
</dbReference>
<reference evidence="7" key="1">
    <citation type="journal article" date="2023" name="G3 (Bethesda)">
        <title>Whole genome assembly and annotation of the endangered Caribbean coral Acropora cervicornis.</title>
        <authorList>
            <person name="Selwyn J.D."/>
            <person name="Vollmer S.V."/>
        </authorList>
    </citation>
    <scope>NUCLEOTIDE SEQUENCE</scope>
    <source>
        <strain evidence="7">K2</strain>
    </source>
</reference>
<keyword evidence="8" id="KW-1185">Reference proteome</keyword>
<feature type="binding site" evidence="3">
    <location>
        <begin position="120"/>
        <end position="123"/>
    </location>
    <ligand>
        <name>FAD</name>
        <dbReference type="ChEBI" id="CHEBI:57692"/>
    </ligand>
</feature>
<evidence type="ECO:0000256" key="3">
    <source>
        <dbReference type="PIRSR" id="PIRSR601613-1"/>
    </source>
</evidence>
<evidence type="ECO:0000313" key="8">
    <source>
        <dbReference type="Proteomes" id="UP001249851"/>
    </source>
</evidence>